<reference evidence="6" key="2">
    <citation type="journal article" date="2021" name="Mar. Drugs">
        <title>Genome Reduction and Secondary Metabolism of the Marine Sponge-Associated Cyanobacterium Leptothoe.</title>
        <authorList>
            <person name="Konstantinou D."/>
            <person name="Popin R.V."/>
            <person name="Fewer D.P."/>
            <person name="Sivonen K."/>
            <person name="Gkelis S."/>
        </authorList>
    </citation>
    <scope>NUCLEOTIDE SEQUENCE</scope>
    <source>
        <strain evidence="6">TAU-MAC 1115</strain>
    </source>
</reference>
<dbReference type="PANTHER" id="PTHR42953:SF3">
    <property type="entry name" value="HIGH-AFFINITY ZINC UPTAKE SYSTEM PROTEIN ZNUA"/>
    <property type="match status" value="1"/>
</dbReference>
<keyword evidence="2 4" id="KW-0813">Transport</keyword>
<keyword evidence="7" id="KW-1185">Reference proteome</keyword>
<dbReference type="GO" id="GO:0030001">
    <property type="term" value="P:metal ion transport"/>
    <property type="evidence" value="ECO:0007669"/>
    <property type="project" value="InterPro"/>
</dbReference>
<evidence type="ECO:0000256" key="1">
    <source>
        <dbReference type="ARBA" id="ARBA00011028"/>
    </source>
</evidence>
<protein>
    <submittedName>
        <fullName evidence="6">Zinc ABC transporter substrate-binding protein</fullName>
    </submittedName>
</protein>
<comment type="similarity">
    <text evidence="1 4">Belongs to the bacterial solute-binding protein 9 family.</text>
</comment>
<evidence type="ECO:0000256" key="4">
    <source>
        <dbReference type="RuleBase" id="RU003512"/>
    </source>
</evidence>
<dbReference type="AlphaFoldDB" id="A0A947DIZ3"/>
<dbReference type="SUPFAM" id="SSF53807">
    <property type="entry name" value="Helical backbone' metal receptor"/>
    <property type="match status" value="1"/>
</dbReference>
<dbReference type="Pfam" id="PF01297">
    <property type="entry name" value="ZnuA"/>
    <property type="match status" value="1"/>
</dbReference>
<dbReference type="InterPro" id="IPR006127">
    <property type="entry name" value="ZnuA-like"/>
</dbReference>
<dbReference type="InterPro" id="IPR050492">
    <property type="entry name" value="Bact_metal-bind_prot9"/>
</dbReference>
<name>A0A947DIZ3_9CYAN</name>
<dbReference type="EMBL" id="JADOES010000060">
    <property type="protein sequence ID" value="MBT9317822.1"/>
    <property type="molecule type" value="Genomic_DNA"/>
</dbReference>
<dbReference type="GO" id="GO:0007155">
    <property type="term" value="P:cell adhesion"/>
    <property type="evidence" value="ECO:0007669"/>
    <property type="project" value="InterPro"/>
</dbReference>
<dbReference type="RefSeq" id="WP_215610884.1">
    <property type="nucleotide sequence ID" value="NZ_JADOES010000060.1"/>
</dbReference>
<reference evidence="6" key="1">
    <citation type="submission" date="2020-11" db="EMBL/GenBank/DDBJ databases">
        <authorList>
            <person name="Konstantinou D."/>
            <person name="Gkelis S."/>
            <person name="Popin R."/>
            <person name="Fewer D."/>
            <person name="Sivonen K."/>
        </authorList>
    </citation>
    <scope>NUCLEOTIDE SEQUENCE</scope>
    <source>
        <strain evidence="6">TAU-MAC 1115</strain>
    </source>
</reference>
<dbReference type="InterPro" id="IPR006128">
    <property type="entry name" value="Lipoprotein_PsaA-like"/>
</dbReference>
<sequence length="406" mass="44163">MSRLSFQRQVQQLSIMALGAIITLGGCTTSPTTTSEAEPSAAAPEDSLQVVTTFLPITQFTKAVAGDRAEVVQLLPTNVGPHDFQAKPSDIQAVANADVLVKNGLEMEFFLDDMIENAENSDLVTIDSSEEIAAFAGGEEEGHDDHAEEGHDDHGEEGHDDHAEEKAHDDHDEEGHDDHAEEKAHDDHDEEGHDDHAEEKAHAEVDDHGHAHGEFDPHIWLDPKRAIEQVENIRDGLIAADPEGESEYTANAAAFITELQVLDADITEMLSPFAGQTFVVFHDFAAYFASSYGLEAEVLVGLPEENPSPDDVKRVVDTVQAEGLKTIMTEPQAGDSSFKAIAQDLSIGVSEFDPLEVGLTEAVEPDYYLTTMRQNAENLANGFGASTQSWYPFWAPQPVAVINGWL</sequence>
<evidence type="ECO:0000256" key="5">
    <source>
        <dbReference type="SAM" id="MobiDB-lite"/>
    </source>
</evidence>
<proteinExistence type="inferred from homology"/>
<keyword evidence="3" id="KW-0732">Signal</keyword>
<dbReference type="PROSITE" id="PS51257">
    <property type="entry name" value="PROKAR_LIPOPROTEIN"/>
    <property type="match status" value="1"/>
</dbReference>
<dbReference type="GO" id="GO:0046872">
    <property type="term" value="F:metal ion binding"/>
    <property type="evidence" value="ECO:0007669"/>
    <property type="project" value="InterPro"/>
</dbReference>
<evidence type="ECO:0000313" key="6">
    <source>
        <dbReference type="EMBL" id="MBT9317822.1"/>
    </source>
</evidence>
<dbReference type="PRINTS" id="PR00691">
    <property type="entry name" value="ADHESINB"/>
</dbReference>
<evidence type="ECO:0000313" key="7">
    <source>
        <dbReference type="Proteomes" id="UP000717364"/>
    </source>
</evidence>
<dbReference type="PRINTS" id="PR00690">
    <property type="entry name" value="ADHESNFAMILY"/>
</dbReference>
<comment type="caution">
    <text evidence="6">The sequence shown here is derived from an EMBL/GenBank/DDBJ whole genome shotgun (WGS) entry which is preliminary data.</text>
</comment>
<gene>
    <name evidence="6" type="ORF">IXB50_20595</name>
</gene>
<dbReference type="InterPro" id="IPR006129">
    <property type="entry name" value="AdhesinB"/>
</dbReference>
<evidence type="ECO:0000256" key="2">
    <source>
        <dbReference type="ARBA" id="ARBA00022448"/>
    </source>
</evidence>
<feature type="compositionally biased region" description="Basic and acidic residues" evidence="5">
    <location>
        <begin position="143"/>
        <end position="217"/>
    </location>
</feature>
<dbReference type="Proteomes" id="UP000717364">
    <property type="component" value="Unassembled WGS sequence"/>
</dbReference>
<dbReference type="PANTHER" id="PTHR42953">
    <property type="entry name" value="HIGH-AFFINITY ZINC UPTAKE SYSTEM PROTEIN ZNUA-RELATED"/>
    <property type="match status" value="1"/>
</dbReference>
<accession>A0A947DIZ3</accession>
<feature type="region of interest" description="Disordered" evidence="5">
    <location>
        <begin position="139"/>
        <end position="217"/>
    </location>
</feature>
<organism evidence="6 7">
    <name type="scientific">Leptothoe spongobia TAU-MAC 1115</name>
    <dbReference type="NCBI Taxonomy" id="1967444"/>
    <lineage>
        <taxon>Bacteria</taxon>
        <taxon>Bacillati</taxon>
        <taxon>Cyanobacteriota</taxon>
        <taxon>Cyanophyceae</taxon>
        <taxon>Nodosilineales</taxon>
        <taxon>Cymatolegaceae</taxon>
        <taxon>Leptothoe</taxon>
        <taxon>Leptothoe spongobia</taxon>
    </lineage>
</organism>
<dbReference type="Gene3D" id="3.40.50.1980">
    <property type="entry name" value="Nitrogenase molybdenum iron protein domain"/>
    <property type="match status" value="3"/>
</dbReference>
<evidence type="ECO:0000256" key="3">
    <source>
        <dbReference type="ARBA" id="ARBA00022729"/>
    </source>
</evidence>